<protein>
    <submittedName>
        <fullName evidence="1">ArsR family transcriptional regulator</fullName>
    </submittedName>
</protein>
<name>A0A482T0E1_9EURY</name>
<sequence length="118" mass="13693">MGEDSEEVGVDTVGELLEDEYTRSILAETSNESLSAQELVDRCDASPPTIYRRINRLQELEMLDEDQRLDPDGHHYREFSARLDRVTIELRDGTYDVSVHRKETDAVERFTNLYEGLR</sequence>
<organism evidence="1 2">
    <name type="scientific">Halogeometricum borinquense</name>
    <dbReference type="NCBI Taxonomy" id="60847"/>
    <lineage>
        <taxon>Archaea</taxon>
        <taxon>Methanobacteriati</taxon>
        <taxon>Methanobacteriota</taxon>
        <taxon>Stenosarchaea group</taxon>
        <taxon>Halobacteria</taxon>
        <taxon>Halobacteriales</taxon>
        <taxon>Haloferacaceae</taxon>
        <taxon>Halogeometricum</taxon>
    </lineage>
</organism>
<evidence type="ECO:0000313" key="2">
    <source>
        <dbReference type="Proteomes" id="UP000294028"/>
    </source>
</evidence>
<dbReference type="RefSeq" id="WP_129786788.1">
    <property type="nucleotide sequence ID" value="NZ_RZHH01000006.1"/>
</dbReference>
<dbReference type="SUPFAM" id="SSF46785">
    <property type="entry name" value="Winged helix' DNA-binding domain"/>
    <property type="match status" value="1"/>
</dbReference>
<dbReference type="EMBL" id="RZHH01000006">
    <property type="protein sequence ID" value="RYJ08030.1"/>
    <property type="molecule type" value="Genomic_DNA"/>
</dbReference>
<dbReference type="Proteomes" id="UP000294028">
    <property type="component" value="Unassembled WGS sequence"/>
</dbReference>
<dbReference type="InterPro" id="IPR036388">
    <property type="entry name" value="WH-like_DNA-bd_sf"/>
</dbReference>
<comment type="caution">
    <text evidence="1">The sequence shown here is derived from an EMBL/GenBank/DDBJ whole genome shotgun (WGS) entry which is preliminary data.</text>
</comment>
<reference evidence="1 2" key="1">
    <citation type="submission" date="2018-12" db="EMBL/GenBank/DDBJ databases">
        <title>Genome analysis provides insights into bioremediation potentialities of Halogeometricum borinquense strain N11.</title>
        <authorList>
            <person name="Najjari A."/>
            <person name="Youssef N."/>
            <person name="Fhoula I."/>
            <person name="Ben Dhia O."/>
            <person name="Mahjoubi M."/>
            <person name="Ouzari H.I."/>
            <person name="Cherif A."/>
        </authorList>
    </citation>
    <scope>NUCLEOTIDE SEQUENCE [LARGE SCALE GENOMIC DNA]</scope>
    <source>
        <strain evidence="1 2">N11</strain>
    </source>
</reference>
<dbReference type="InterPro" id="IPR036390">
    <property type="entry name" value="WH_DNA-bd_sf"/>
</dbReference>
<dbReference type="Gene3D" id="1.10.10.10">
    <property type="entry name" value="Winged helix-like DNA-binding domain superfamily/Winged helix DNA-binding domain"/>
    <property type="match status" value="1"/>
</dbReference>
<evidence type="ECO:0000313" key="1">
    <source>
        <dbReference type="EMBL" id="RYJ08030.1"/>
    </source>
</evidence>
<dbReference type="Pfam" id="PF12840">
    <property type="entry name" value="HTH_20"/>
    <property type="match status" value="1"/>
</dbReference>
<proteinExistence type="predicted"/>
<accession>A0A482T0E1</accession>
<gene>
    <name evidence="1" type="ORF">ELS19_19760</name>
</gene>
<dbReference type="AlphaFoldDB" id="A0A482T0E1"/>